<dbReference type="RefSeq" id="WP_130277043.1">
    <property type="nucleotide sequence ID" value="NZ_SGXG01000001.1"/>
</dbReference>
<dbReference type="InterPro" id="IPR008894">
    <property type="entry name" value="QdtA_cupin_dom"/>
</dbReference>
<evidence type="ECO:0000313" key="2">
    <source>
        <dbReference type="EMBL" id="RZS98316.1"/>
    </source>
</evidence>
<dbReference type="EMBL" id="SGXG01000001">
    <property type="protein sequence ID" value="RZS98316.1"/>
    <property type="molecule type" value="Genomic_DNA"/>
</dbReference>
<dbReference type="InterPro" id="IPR011051">
    <property type="entry name" value="RmlC_Cupin_sf"/>
</dbReference>
<sequence length="144" mass="16793">MKANLHRPELIHLKSHITETGKLTFFEGNGLFPFPIKRSFWILGVPEGQQRGVHAHKQENQLLICLSGNVQVNLECLDGKQYIFTLQKEDEALYIPNMTWSSVTFGREAVLLVMADRAFDEADYIRDKNSFRQMQEDYFKTEKR</sequence>
<evidence type="ECO:0000259" key="1">
    <source>
        <dbReference type="Pfam" id="PF05523"/>
    </source>
</evidence>
<feature type="domain" description="Sugar 3,4-ketoisomerase QdtA cupin" evidence="1">
    <location>
        <begin position="9"/>
        <end position="135"/>
    </location>
</feature>
<dbReference type="CDD" id="cd20292">
    <property type="entry name" value="cupin_QdtA-like"/>
    <property type="match status" value="1"/>
</dbReference>
<keyword evidence="3" id="KW-1185">Reference proteome</keyword>
<proteinExistence type="predicted"/>
<organism evidence="2 3">
    <name type="scientific">Cecembia calidifontis</name>
    <dbReference type="NCBI Taxonomy" id="1187080"/>
    <lineage>
        <taxon>Bacteria</taxon>
        <taxon>Pseudomonadati</taxon>
        <taxon>Bacteroidota</taxon>
        <taxon>Cytophagia</taxon>
        <taxon>Cytophagales</taxon>
        <taxon>Cyclobacteriaceae</taxon>
        <taxon>Cecembia</taxon>
    </lineage>
</organism>
<gene>
    <name evidence="2" type="ORF">BC751_3961</name>
</gene>
<dbReference type="AlphaFoldDB" id="A0A4Q7PD78"/>
<evidence type="ECO:0000313" key="3">
    <source>
        <dbReference type="Proteomes" id="UP000292209"/>
    </source>
</evidence>
<dbReference type="InterPro" id="IPR014710">
    <property type="entry name" value="RmlC-like_jellyroll"/>
</dbReference>
<dbReference type="Gene3D" id="2.60.120.10">
    <property type="entry name" value="Jelly Rolls"/>
    <property type="match status" value="1"/>
</dbReference>
<accession>A0A4Q7PD78</accession>
<dbReference type="Pfam" id="PF05523">
    <property type="entry name" value="FdtA"/>
    <property type="match status" value="1"/>
</dbReference>
<protein>
    <submittedName>
        <fullName evidence="2">WxcM-like protein</fullName>
    </submittedName>
</protein>
<comment type="caution">
    <text evidence="2">The sequence shown here is derived from an EMBL/GenBank/DDBJ whole genome shotgun (WGS) entry which is preliminary data.</text>
</comment>
<reference evidence="2 3" key="1">
    <citation type="submission" date="2019-02" db="EMBL/GenBank/DDBJ databases">
        <title>Genomic Encyclopedia of Archaeal and Bacterial Type Strains, Phase II (KMG-II): from individual species to whole genera.</title>
        <authorList>
            <person name="Goeker M."/>
        </authorList>
    </citation>
    <scope>NUCLEOTIDE SEQUENCE [LARGE SCALE GENOMIC DNA]</scope>
    <source>
        <strain evidence="2 3">DSM 21411</strain>
    </source>
</reference>
<dbReference type="OrthoDB" id="9795513at2"/>
<name>A0A4Q7PD78_9BACT</name>
<dbReference type="Proteomes" id="UP000292209">
    <property type="component" value="Unassembled WGS sequence"/>
</dbReference>
<dbReference type="SUPFAM" id="SSF51182">
    <property type="entry name" value="RmlC-like cupins"/>
    <property type="match status" value="1"/>
</dbReference>